<keyword evidence="2" id="KW-1185">Reference proteome</keyword>
<evidence type="ECO:0000313" key="2">
    <source>
        <dbReference type="Proteomes" id="UP000192907"/>
    </source>
</evidence>
<accession>A0A1Y6BDE8</accession>
<sequence length="215" mass="24560">MEALKVERLNPVEAAFCKFDKNKEQRDRYEPFSSAIRDITLYKHQEICKGSKVDLLPCQDPFSSIFGHWMTLIIISGKKLKICLKTHFNTAEGFYLLEQSTIGRKKRSEADLLRSFDFMKELSNEVAGRIKSSLGSENSAIGLSLPLLTRGFDEVLFIDRIIKANKGEERARETWSINCNGHLVTYTAEVQVLEWDVFNDLQTPQEDSAGNTEFL</sequence>
<dbReference type="Proteomes" id="UP000192907">
    <property type="component" value="Unassembled WGS sequence"/>
</dbReference>
<dbReference type="AlphaFoldDB" id="A0A1Y6BDE8"/>
<dbReference type="RefSeq" id="WP_132314936.1">
    <property type="nucleotide sequence ID" value="NZ_FWZT01000002.1"/>
</dbReference>
<dbReference type="OrthoDB" id="9181039at2"/>
<name>A0A1Y6BDE8_9BACT</name>
<reference evidence="2" key="1">
    <citation type="submission" date="2017-04" db="EMBL/GenBank/DDBJ databases">
        <authorList>
            <person name="Varghese N."/>
            <person name="Submissions S."/>
        </authorList>
    </citation>
    <scope>NUCLEOTIDE SEQUENCE [LARGE SCALE GENOMIC DNA]</scope>
    <source>
        <strain evidence="2">RKEM611</strain>
    </source>
</reference>
<gene>
    <name evidence="1" type="ORF">SAMN06296036_102425</name>
</gene>
<dbReference type="EMBL" id="FWZT01000002">
    <property type="protein sequence ID" value="SME98162.1"/>
    <property type="molecule type" value="Genomic_DNA"/>
</dbReference>
<protein>
    <submittedName>
        <fullName evidence="1">Uncharacterized protein</fullName>
    </submittedName>
</protein>
<evidence type="ECO:0000313" key="1">
    <source>
        <dbReference type="EMBL" id="SME98162.1"/>
    </source>
</evidence>
<organism evidence="1 2">
    <name type="scientific">Pseudobacteriovorax antillogorgiicola</name>
    <dbReference type="NCBI Taxonomy" id="1513793"/>
    <lineage>
        <taxon>Bacteria</taxon>
        <taxon>Pseudomonadati</taxon>
        <taxon>Bdellovibrionota</taxon>
        <taxon>Oligoflexia</taxon>
        <taxon>Oligoflexales</taxon>
        <taxon>Pseudobacteriovoracaceae</taxon>
        <taxon>Pseudobacteriovorax</taxon>
    </lineage>
</organism>
<proteinExistence type="predicted"/>